<organism evidence="11 12">
    <name type="scientific">Phyllotreta striolata</name>
    <name type="common">Striped flea beetle</name>
    <name type="synonym">Crioceris striolata</name>
    <dbReference type="NCBI Taxonomy" id="444603"/>
    <lineage>
        <taxon>Eukaryota</taxon>
        <taxon>Metazoa</taxon>
        <taxon>Ecdysozoa</taxon>
        <taxon>Arthropoda</taxon>
        <taxon>Hexapoda</taxon>
        <taxon>Insecta</taxon>
        <taxon>Pterygota</taxon>
        <taxon>Neoptera</taxon>
        <taxon>Endopterygota</taxon>
        <taxon>Coleoptera</taxon>
        <taxon>Polyphaga</taxon>
        <taxon>Cucujiformia</taxon>
        <taxon>Chrysomeloidea</taxon>
        <taxon>Chrysomelidae</taxon>
        <taxon>Galerucinae</taxon>
        <taxon>Alticini</taxon>
        <taxon>Phyllotreta</taxon>
    </lineage>
</organism>
<keyword evidence="7 10" id="KW-0472">Membrane</keyword>
<evidence type="ECO:0000256" key="1">
    <source>
        <dbReference type="ARBA" id="ARBA00004651"/>
    </source>
</evidence>
<feature type="transmembrane region" description="Helical" evidence="10">
    <location>
        <begin position="77"/>
        <end position="95"/>
    </location>
</feature>
<evidence type="ECO:0000313" key="11">
    <source>
        <dbReference type="EMBL" id="CAH1168792.1"/>
    </source>
</evidence>
<name>A0A9P0GW34_PHYSR</name>
<feature type="transmembrane region" description="Helical" evidence="10">
    <location>
        <begin position="315"/>
        <end position="338"/>
    </location>
</feature>
<evidence type="ECO:0000256" key="4">
    <source>
        <dbReference type="ARBA" id="ARBA00022692"/>
    </source>
</evidence>
<protein>
    <recommendedName>
        <fullName evidence="10">Odorant receptor</fullName>
    </recommendedName>
</protein>
<keyword evidence="6 10" id="KW-1133">Transmembrane helix</keyword>
<proteinExistence type="inferred from homology"/>
<evidence type="ECO:0000256" key="8">
    <source>
        <dbReference type="ARBA" id="ARBA00023170"/>
    </source>
</evidence>
<dbReference type="EMBL" id="OU900095">
    <property type="protein sequence ID" value="CAH1168792.1"/>
    <property type="molecule type" value="Genomic_DNA"/>
</dbReference>
<keyword evidence="4 10" id="KW-0812">Transmembrane</keyword>
<keyword evidence="12" id="KW-1185">Reference proteome</keyword>
<dbReference type="Pfam" id="PF02949">
    <property type="entry name" value="7tm_6"/>
    <property type="match status" value="1"/>
</dbReference>
<dbReference type="GO" id="GO:0005886">
    <property type="term" value="C:plasma membrane"/>
    <property type="evidence" value="ECO:0007669"/>
    <property type="project" value="UniProtKB-SubCell"/>
</dbReference>
<evidence type="ECO:0000256" key="9">
    <source>
        <dbReference type="ARBA" id="ARBA00023224"/>
    </source>
</evidence>
<keyword evidence="8 10" id="KW-0675">Receptor</keyword>
<dbReference type="GO" id="GO:0007165">
    <property type="term" value="P:signal transduction"/>
    <property type="evidence" value="ECO:0007669"/>
    <property type="project" value="UniProtKB-KW"/>
</dbReference>
<sequence>MIMDEIAYKIMKTKYYGKMVIWLPKILLGLVVMWPKAKVSLMRRFIVTSGSIFIISFTAIGLLNTLNFTFESINHNLIGSLLIMSCFQGVSKIILMSIKFKDIADIIDNISLKFWPDDLTGYVEVDEEIKKFYIFTMSTCLVFLGTVAVFFSIFFITPLLIEERILPFNVEYSFDWKVSPNYELIYLSQVFYVHILALYVIGTDFFYLCTVVSVIIQFKILQQCLSLLNSNEMVEIMNKLDINNIIKSDKMDDLCKEYLKKCVKHHLLLLRFIKKLNAVFNLIILTEWSTVMLSMCLLIYMLVQNYAVNTFFETALALSMVIAYLQQLAFYCIVGSIFNYQINLLPEHLFGSKWIVINNEIKKDLTFVLQHSQQNLTLNVYNIYELNMVSYLQVLKLAFSVYTLFSNVSN</sequence>
<feature type="transmembrane region" description="Helical" evidence="10">
    <location>
        <begin position="140"/>
        <end position="161"/>
    </location>
</feature>
<dbReference type="PANTHER" id="PTHR21137:SF35">
    <property type="entry name" value="ODORANT RECEPTOR 19A-RELATED"/>
    <property type="match status" value="1"/>
</dbReference>
<comment type="subcellular location">
    <subcellularLocation>
        <location evidence="1 10">Cell membrane</location>
        <topology evidence="1 10">Multi-pass membrane protein</topology>
    </subcellularLocation>
</comment>
<dbReference type="AlphaFoldDB" id="A0A9P0GW34"/>
<keyword evidence="9 10" id="KW-0807">Transducer</keyword>
<gene>
    <name evidence="11" type="ORF">PHYEVI_LOCUS5376</name>
</gene>
<keyword evidence="2" id="KW-1003">Cell membrane</keyword>
<evidence type="ECO:0000256" key="10">
    <source>
        <dbReference type="RuleBase" id="RU351113"/>
    </source>
</evidence>
<dbReference type="Proteomes" id="UP001153712">
    <property type="component" value="Chromosome 2"/>
</dbReference>
<feature type="transmembrane region" description="Helical" evidence="10">
    <location>
        <begin position="191"/>
        <end position="216"/>
    </location>
</feature>
<evidence type="ECO:0000256" key="6">
    <source>
        <dbReference type="ARBA" id="ARBA00022989"/>
    </source>
</evidence>
<reference evidence="11" key="1">
    <citation type="submission" date="2022-01" db="EMBL/GenBank/DDBJ databases">
        <authorList>
            <person name="King R."/>
        </authorList>
    </citation>
    <scope>NUCLEOTIDE SEQUENCE</scope>
</reference>
<evidence type="ECO:0000313" key="12">
    <source>
        <dbReference type="Proteomes" id="UP001153712"/>
    </source>
</evidence>
<comment type="similarity">
    <text evidence="10">Belongs to the insect chemoreceptor superfamily. Heteromeric odorant receptor channel (TC 1.A.69) family.</text>
</comment>
<dbReference type="OrthoDB" id="6743260at2759"/>
<feature type="transmembrane region" description="Helical" evidence="10">
    <location>
        <begin position="278"/>
        <end position="303"/>
    </location>
</feature>
<evidence type="ECO:0000256" key="7">
    <source>
        <dbReference type="ARBA" id="ARBA00023136"/>
    </source>
</evidence>
<dbReference type="GO" id="GO:0005549">
    <property type="term" value="F:odorant binding"/>
    <property type="evidence" value="ECO:0007669"/>
    <property type="project" value="InterPro"/>
</dbReference>
<feature type="transmembrane region" description="Helical" evidence="10">
    <location>
        <begin position="45"/>
        <end position="65"/>
    </location>
</feature>
<keyword evidence="5 10" id="KW-0552">Olfaction</keyword>
<accession>A0A9P0GW34</accession>
<dbReference type="InterPro" id="IPR004117">
    <property type="entry name" value="7tm6_olfct_rcpt"/>
</dbReference>
<evidence type="ECO:0000256" key="5">
    <source>
        <dbReference type="ARBA" id="ARBA00022725"/>
    </source>
</evidence>
<feature type="transmembrane region" description="Helical" evidence="10">
    <location>
        <begin position="15"/>
        <end position="33"/>
    </location>
</feature>
<dbReference type="GO" id="GO:0004984">
    <property type="term" value="F:olfactory receptor activity"/>
    <property type="evidence" value="ECO:0007669"/>
    <property type="project" value="InterPro"/>
</dbReference>
<evidence type="ECO:0000256" key="3">
    <source>
        <dbReference type="ARBA" id="ARBA00022606"/>
    </source>
</evidence>
<keyword evidence="3 10" id="KW-0716">Sensory transduction</keyword>
<evidence type="ECO:0000256" key="2">
    <source>
        <dbReference type="ARBA" id="ARBA00022475"/>
    </source>
</evidence>
<dbReference type="PANTHER" id="PTHR21137">
    <property type="entry name" value="ODORANT RECEPTOR"/>
    <property type="match status" value="1"/>
</dbReference>